<feature type="compositionally biased region" description="Low complexity" evidence="4">
    <location>
        <begin position="632"/>
        <end position="644"/>
    </location>
</feature>
<evidence type="ECO:0000313" key="8">
    <source>
        <dbReference type="Proteomes" id="UP000000393"/>
    </source>
</evidence>
<dbReference type="InterPro" id="IPR004843">
    <property type="entry name" value="Calcineurin-like_PHP"/>
</dbReference>
<dbReference type="HOGENOM" id="CLU_258763_0_0_6"/>
<dbReference type="GO" id="GO:0003993">
    <property type="term" value="F:acid phosphatase activity"/>
    <property type="evidence" value="ECO:0007669"/>
    <property type="project" value="InterPro"/>
</dbReference>
<evidence type="ECO:0000259" key="5">
    <source>
        <dbReference type="Pfam" id="PF00149"/>
    </source>
</evidence>
<dbReference type="NCBIfam" id="NF033679">
    <property type="entry name" value="DNRLRE_dom"/>
    <property type="match status" value="2"/>
</dbReference>
<evidence type="ECO:0000256" key="3">
    <source>
        <dbReference type="ARBA" id="ARBA00022729"/>
    </source>
</evidence>
<dbReference type="InterPro" id="IPR013783">
    <property type="entry name" value="Ig-like_fold"/>
</dbReference>
<dbReference type="PANTHER" id="PTHR22953">
    <property type="entry name" value="ACID PHOSPHATASE RELATED"/>
    <property type="match status" value="1"/>
</dbReference>
<dbReference type="RefSeq" id="WP_013221671.1">
    <property type="nucleotide sequence ID" value="NZ_CAWLEU010000001.1"/>
</dbReference>
<dbReference type="Pfam" id="PF24517">
    <property type="entry name" value="CBM96"/>
    <property type="match status" value="2"/>
</dbReference>
<feature type="region of interest" description="Disordered" evidence="4">
    <location>
        <begin position="411"/>
        <end position="456"/>
    </location>
</feature>
<feature type="compositionally biased region" description="Low complexity" evidence="4">
    <location>
        <begin position="417"/>
        <end position="432"/>
    </location>
</feature>
<dbReference type="Gene3D" id="3.60.21.10">
    <property type="match status" value="1"/>
</dbReference>
<organism evidence="7 8">
    <name type="scientific">Nitrosococcus watsoni (strain C-113)</name>
    <dbReference type="NCBI Taxonomy" id="105559"/>
    <lineage>
        <taxon>Bacteria</taxon>
        <taxon>Pseudomonadati</taxon>
        <taxon>Pseudomonadota</taxon>
        <taxon>Gammaproteobacteria</taxon>
        <taxon>Chromatiales</taxon>
        <taxon>Chromatiaceae</taxon>
        <taxon>Nitrosococcus</taxon>
    </lineage>
</organism>
<dbReference type="EMBL" id="CP002086">
    <property type="protein sequence ID" value="ADJ29606.1"/>
    <property type="molecule type" value="Genomic_DNA"/>
</dbReference>
<comment type="subcellular location">
    <subcellularLocation>
        <location evidence="1">Secreted</location>
    </subcellularLocation>
</comment>
<evidence type="ECO:0000256" key="4">
    <source>
        <dbReference type="SAM" id="MobiDB-lite"/>
    </source>
</evidence>
<dbReference type="eggNOG" id="COG3509">
    <property type="taxonomic scope" value="Bacteria"/>
</dbReference>
<dbReference type="PANTHER" id="PTHR22953:SF153">
    <property type="entry name" value="PURPLE ACID PHOSPHATASE"/>
    <property type="match status" value="1"/>
</dbReference>
<dbReference type="SUPFAM" id="SSF56300">
    <property type="entry name" value="Metallo-dependent phosphatases"/>
    <property type="match status" value="1"/>
</dbReference>
<feature type="domain" description="Carbohydrate-binding module family 96" evidence="6">
    <location>
        <begin position="447"/>
        <end position="595"/>
    </location>
</feature>
<name>D8KBF9_NITWC</name>
<dbReference type="KEGG" id="nwa:Nwat_2855"/>
<gene>
    <name evidence="7" type="ordered locus">Nwat_2855</name>
</gene>
<evidence type="ECO:0000256" key="2">
    <source>
        <dbReference type="ARBA" id="ARBA00022525"/>
    </source>
</evidence>
<dbReference type="InterPro" id="IPR039331">
    <property type="entry name" value="PAPs-like"/>
</dbReference>
<evidence type="ECO:0000313" key="7">
    <source>
        <dbReference type="EMBL" id="ADJ29606.1"/>
    </source>
</evidence>
<dbReference type="OrthoDB" id="9790784at2"/>
<dbReference type="SUPFAM" id="SSF50969">
    <property type="entry name" value="YVTN repeat-like/Quinoprotein amine dehydrogenase"/>
    <property type="match status" value="1"/>
</dbReference>
<dbReference type="Pfam" id="PF00149">
    <property type="entry name" value="Metallophos"/>
    <property type="match status" value="1"/>
</dbReference>
<evidence type="ECO:0000256" key="1">
    <source>
        <dbReference type="ARBA" id="ARBA00004613"/>
    </source>
</evidence>
<keyword evidence="3" id="KW-0732">Signal</keyword>
<dbReference type="InterPro" id="IPR011044">
    <property type="entry name" value="Quino_amine_DH_bsu"/>
</dbReference>
<feature type="domain" description="Carbohydrate-binding module family 96" evidence="6">
    <location>
        <begin position="638"/>
        <end position="787"/>
    </location>
</feature>
<dbReference type="Pfam" id="PF17957">
    <property type="entry name" value="Big_7"/>
    <property type="match status" value="1"/>
</dbReference>
<proteinExistence type="predicted"/>
<keyword evidence="2" id="KW-0964">Secreted</keyword>
<sequence>MMYKERKVKSYFMNRYLLVFTLLITFLGAKIAFGADEIHWTIMGQNSVTFSWRGEEKNIRYGTKAGVYGQEVVAKTPTPLPFSSSGPFWEAKLTGLEENRVYHYAIGEGPDRTFRTPPPRGKGGFTVYVQGDIGDTDSYFNVGTVQDLIADGSPHLVLAVGDLTYGNAHGQEAVDQHFNDVMVWSQEAAYMPTWGNHEWDKSSDNLRNYKGRFDLPNEQSSPGSPSVSCCGEDWYWFDYGNTRFIAYPEPWSGAWSDWETKAGTLMAEAQSDPAIKFIVTFGHRPAYSSGHHSGSSKLKKILDGLGASYSKYVLNFNGHSHNYERTHPQEGVIHITAGGGGSSLEQDGSCLWESCSKPAWSAFRAMRQGPVRLKFTDKGIQGAFICGPPGGGTNDVSCTLGTVADSFTIGAKANDATPPSATPPNTSSPSVSKDPGTSEGGSSSGTLTFTPSADSYIQPGSSNKGDYYKLWLDSGSKPHEILLKFTVSGVGTGTVANAKLRLYAASGSDKGGDFYSASNNNWSEHKVTWNNAPSAKGSPFASLGRVSKGKWVEIDATSLIKGDGTYSVRIKSSSSDSIAYYAKEQAGFAPKLIVTVKDENTSGNAIDTTPPSATPPNTSSPSVSKDPGTSEGGSSSSTLTFTPSADSYIQPGSSNKGDYYKLWLDSGSKPYEILLKFTVSGVGNGTVTNAKLRLYAASGSDKGGDFYSASNNNWSEHKVTWNNAPSAKGSPFASLGRVSKGKWVEIDATSLIKGDGTYSVRIKSSSSDSIAYYAKEQAGFAPKLIVTMGTGNTSRGTLDNAANSSGDSNDTLAPTVALTKPVGNSPVASTITMEATASDNLAVVGVQFKLNNVNLGHEDTTNTYSYSWDTTTVANGTHTLTAVARDAAGNTATSDPVVVTVNNPVSHNSSPGATNLLTDANAVLSVSRIPEPAYLEPVKDPQFNTKITRISDNSGTAILNINGRWGSDARHHYSKDQPWNSDGTLLALQNSGSPSQIFLDGKTYEPKYARCRNYASYEDRWHPSRRHPHERINLKDSTLNWFDVVNCAETRRWQLPFSGSISEGNTSIDGRYLLVFDTTRMVIVDMDPQAPLASYVNGNKRIGPVYNFSKCGLSNCRPDWVSISPSGKYAVAQYKGDYTRVFDVNPNTLALTPRPMPPASSQCGSGQTARTGYIYNVGHADMTLNPFDNNEDVIVGQHRSWCPSTVNGKAMGRVVMVRLKDNTVTSLTDPEDEGYSRHISTRNYDRPGWAYVSYYPQSGKRFNDEIVAVKLDGSQTVERLAHQHSNASGCYRCEPHAVPSRDGRRVLWASNWALNCGSGCGSRSEIKAYVADTRR</sequence>
<evidence type="ECO:0000259" key="6">
    <source>
        <dbReference type="Pfam" id="PF24517"/>
    </source>
</evidence>
<dbReference type="GO" id="GO:0046872">
    <property type="term" value="F:metal ion binding"/>
    <property type="evidence" value="ECO:0007669"/>
    <property type="project" value="InterPro"/>
</dbReference>
<dbReference type="Proteomes" id="UP000000393">
    <property type="component" value="Chromosome"/>
</dbReference>
<accession>D8KBF9</accession>
<dbReference type="InterPro" id="IPR029052">
    <property type="entry name" value="Metallo-depent_PP-like"/>
</dbReference>
<feature type="region of interest" description="Disordered" evidence="4">
    <location>
        <begin position="601"/>
        <end position="649"/>
    </location>
</feature>
<feature type="domain" description="Calcineurin-like phosphoesterase" evidence="5">
    <location>
        <begin position="126"/>
        <end position="323"/>
    </location>
</feature>
<dbReference type="InterPro" id="IPR055372">
    <property type="entry name" value="CBM96"/>
</dbReference>
<feature type="compositionally biased region" description="Low complexity" evidence="4">
    <location>
        <begin position="608"/>
        <end position="624"/>
    </location>
</feature>
<dbReference type="eggNOG" id="COG3291">
    <property type="taxonomic scope" value="Bacteria"/>
</dbReference>
<dbReference type="STRING" id="105559.Nwat_2855"/>
<protein>
    <submittedName>
        <fullName evidence="7">Metallophosphoesterase</fullName>
    </submittedName>
</protein>
<dbReference type="Gene3D" id="2.60.40.10">
    <property type="entry name" value="Immunoglobulins"/>
    <property type="match status" value="1"/>
</dbReference>
<dbReference type="GO" id="GO:0005576">
    <property type="term" value="C:extracellular region"/>
    <property type="evidence" value="ECO:0007669"/>
    <property type="project" value="UniProtKB-SubCell"/>
</dbReference>
<dbReference type="InterPro" id="IPR008963">
    <property type="entry name" value="Purple_acid_Pase-like_N"/>
</dbReference>
<reference evidence="7 8" key="1">
    <citation type="submission" date="2010-06" db="EMBL/GenBank/DDBJ databases">
        <title>Complete sequence of chromosome of Nitrosococcus watsoni C-113.</title>
        <authorList>
            <consortium name="US DOE Joint Genome Institute"/>
            <person name="Lucas S."/>
            <person name="Copeland A."/>
            <person name="Lapidus A."/>
            <person name="Cheng J.-F."/>
            <person name="Bruce D."/>
            <person name="Goodwin L."/>
            <person name="Pitluck S."/>
            <person name="Malfatti S.A."/>
            <person name="Chain P.S.G."/>
            <person name="Land M."/>
            <person name="Hauser L."/>
            <person name="Kyrpides N."/>
            <person name="Ivanova N."/>
            <person name="Cambell M.A."/>
            <person name="Heidelberg J.F."/>
            <person name="Klotz M.G."/>
            <person name="Woyke T."/>
        </authorList>
    </citation>
    <scope>NUCLEOTIDE SEQUENCE [LARGE SCALE GENOMIC DNA]</scope>
    <source>
        <strain evidence="7 8">C-113</strain>
    </source>
</reference>
<keyword evidence="8" id="KW-1185">Reference proteome</keyword>
<dbReference type="eggNOG" id="COG1409">
    <property type="taxonomic scope" value="Bacteria"/>
</dbReference>
<dbReference type="SUPFAM" id="SSF49363">
    <property type="entry name" value="Purple acid phosphatase, N-terminal domain"/>
    <property type="match status" value="1"/>
</dbReference>